<organism evidence="2 3">
    <name type="scientific">Ajellomyces capsulatus</name>
    <name type="common">Darling's disease fungus</name>
    <name type="synonym">Histoplasma capsulatum</name>
    <dbReference type="NCBI Taxonomy" id="5037"/>
    <lineage>
        <taxon>Eukaryota</taxon>
        <taxon>Fungi</taxon>
        <taxon>Dikarya</taxon>
        <taxon>Ascomycota</taxon>
        <taxon>Pezizomycotina</taxon>
        <taxon>Eurotiomycetes</taxon>
        <taxon>Eurotiomycetidae</taxon>
        <taxon>Onygenales</taxon>
        <taxon>Ajellomycetaceae</taxon>
        <taxon>Histoplasma</taxon>
    </lineage>
</organism>
<dbReference type="EMBL" id="CP069114">
    <property type="protein sequence ID" value="QSS64115.1"/>
    <property type="molecule type" value="Genomic_DNA"/>
</dbReference>
<evidence type="ECO:0000313" key="3">
    <source>
        <dbReference type="Proteomes" id="UP000663671"/>
    </source>
</evidence>
<proteinExistence type="predicted"/>
<dbReference type="VEuPathDB" id="FungiDB:I7I51_01178"/>
<evidence type="ECO:0000256" key="1">
    <source>
        <dbReference type="SAM" id="MobiDB-lite"/>
    </source>
</evidence>
<name>A0A8A1ME00_AJECA</name>
<sequence length="252" mass="28790">MATGKYIPPALRNNKEGIDDQQQQPQDHQEPLNSMSASYQLKDTETYFGHSFRHGVCDKLHNLNSSSSNYYYNKSFSKCGKSPAPATTTTCSPQERQRWQGTLNTAANDPHTLAYIVLFREAHPFWETKCEILCKSNLHLLPEPIAATLNVTATTASYPIFVPQSTPRQYHAPLSFAGYYRLCAVRYLAPRSRELAAYLEIKFGTQYRTSEKWIGSLSRRWAVVTLDLDDFEGRLEMDHQLDKFKIHILFSG</sequence>
<reference evidence="2" key="1">
    <citation type="submission" date="2021-01" db="EMBL/GenBank/DDBJ databases">
        <title>Chromosome-level genome assembly of a human fungal pathogen reveals clustering of transcriptionally co-regulated genes.</title>
        <authorList>
            <person name="Voorhies M."/>
            <person name="Cohen S."/>
            <person name="Shea T.P."/>
            <person name="Petrus S."/>
            <person name="Munoz J.F."/>
            <person name="Poplawski S."/>
            <person name="Goldman W.E."/>
            <person name="Michael T."/>
            <person name="Cuomo C.A."/>
            <person name="Sil A."/>
            <person name="Beyhan S."/>
        </authorList>
    </citation>
    <scope>NUCLEOTIDE SEQUENCE</scope>
    <source>
        <strain evidence="2">WU24</strain>
    </source>
</reference>
<dbReference type="OrthoDB" id="2563155at2759"/>
<dbReference type="Proteomes" id="UP000663671">
    <property type="component" value="Chromosome 1"/>
</dbReference>
<feature type="non-terminal residue" evidence="2">
    <location>
        <position position="1"/>
    </location>
</feature>
<accession>A0A8A1ME00</accession>
<protein>
    <submittedName>
        <fullName evidence="2">Uncharacterized protein</fullName>
    </submittedName>
</protein>
<gene>
    <name evidence="2" type="ORF">I7I51_01178</name>
</gene>
<dbReference type="AlphaFoldDB" id="A0A8A1ME00"/>
<feature type="region of interest" description="Disordered" evidence="1">
    <location>
        <begin position="1"/>
        <end position="33"/>
    </location>
</feature>
<evidence type="ECO:0000313" key="2">
    <source>
        <dbReference type="EMBL" id="QSS64115.1"/>
    </source>
</evidence>